<dbReference type="Pfam" id="PF02225">
    <property type="entry name" value="PA"/>
    <property type="match status" value="1"/>
</dbReference>
<comment type="similarity">
    <text evidence="1 9 10">Belongs to the peptidase S8 family.</text>
</comment>
<evidence type="ECO:0000259" key="11">
    <source>
        <dbReference type="Pfam" id="PF00082"/>
    </source>
</evidence>
<evidence type="ECO:0000256" key="10">
    <source>
        <dbReference type="RuleBase" id="RU003355"/>
    </source>
</evidence>
<evidence type="ECO:0000256" key="2">
    <source>
        <dbReference type="ARBA" id="ARBA00022512"/>
    </source>
</evidence>
<dbReference type="PROSITE" id="PS00138">
    <property type="entry name" value="SUBTILASE_SER"/>
    <property type="match status" value="1"/>
</dbReference>
<dbReference type="Proteomes" id="UP000323317">
    <property type="component" value="Unassembled WGS sequence"/>
</dbReference>
<evidence type="ECO:0000256" key="3">
    <source>
        <dbReference type="ARBA" id="ARBA00022525"/>
    </source>
</evidence>
<dbReference type="Pfam" id="PF00082">
    <property type="entry name" value="Peptidase_S8"/>
    <property type="match status" value="1"/>
</dbReference>
<dbReference type="GO" id="GO:0006508">
    <property type="term" value="P:proteolysis"/>
    <property type="evidence" value="ECO:0007669"/>
    <property type="project" value="UniProtKB-KW"/>
</dbReference>
<dbReference type="SUPFAM" id="SSF52025">
    <property type="entry name" value="PA domain"/>
    <property type="match status" value="1"/>
</dbReference>
<keyword evidence="5" id="KW-0732">Signal</keyword>
<proteinExistence type="inferred from homology"/>
<dbReference type="Gene3D" id="3.50.30.30">
    <property type="match status" value="1"/>
</dbReference>
<dbReference type="InterPro" id="IPR046450">
    <property type="entry name" value="PA_dom_sf"/>
</dbReference>
<evidence type="ECO:0000256" key="1">
    <source>
        <dbReference type="ARBA" id="ARBA00011073"/>
    </source>
</evidence>
<gene>
    <name evidence="13" type="ORF">FZC79_11025</name>
</gene>
<evidence type="ECO:0000313" key="14">
    <source>
        <dbReference type="Proteomes" id="UP000323317"/>
    </source>
</evidence>
<dbReference type="InterPro" id="IPR023828">
    <property type="entry name" value="Peptidase_S8_Ser-AS"/>
</dbReference>
<keyword evidence="3" id="KW-0964">Secreted</keyword>
<sequence length="737" mass="80448">MRKISALIFIFFLNTLLIPLEPQPAAANEFKMPPLKGQPDQEEILIIETPQPVDSTRIREELKPYTSVKLRHVFTEVLYGYSIKGKQSDITEFLAAHPQSTQLTTAKAQTYTIKRDSTIPFVGAEKTRGYFDQNGNRLTGEGVKVGIIDTGMDLHHRDLERNFKGGRDVVDGDKEPMETLPGNGYSTIHGTHVAGIIAANGTLQGMAPNADLFIYRALGPGGRGTTDQVLAAIEAAVKDKVDIINLSLGSEVNGPDLPLSKALDKVAEKGILPVVASGNSGPGDWTIGTPATSAKSLAVGASTPPTDVPYLSVNNERIRLLSIDKTEQWKETRYTDLFDGGLGSPEELKGSFGKIALIQRGKYTFEEKIKNAEKAGAKGVLLYNNTKGLFAAMISAEKDIPAAVISMEAGKKLLKSKSRASITLINEQDRLAPFSSKGPVTVNWMIKPDVTAPGVDINSTIPDGYMSLQGTSMAAPHVSGAAAILKQAHPEWKGAELKAALMLSAKEISDEEGIPYKVYEQGAGRIRVDRALKLDTLVFPSSISMGGLQDQKKKHLEKKIVIRNEGREAKTYSFQPADSKHDLRWELPLSFKLKPGEEKSVTVRAIIKKFPEKHVLWEGRLLLEEGTNEYSLPYLIAAGTPDYPRIMGFAAVPGDEPDTLRYEAYLPGGAEEFALALFDQETLQLLAVLDQKQQAAGMIGNQVALPSPIKGKTFYAVAFAKVRGDEDYQESLIEWYR</sequence>
<dbReference type="GO" id="GO:0004252">
    <property type="term" value="F:serine-type endopeptidase activity"/>
    <property type="evidence" value="ECO:0007669"/>
    <property type="project" value="UniProtKB-UniRule"/>
</dbReference>
<feature type="domain" description="Peptidase S8/S53" evidence="11">
    <location>
        <begin position="140"/>
        <end position="507"/>
    </location>
</feature>
<evidence type="ECO:0000256" key="6">
    <source>
        <dbReference type="ARBA" id="ARBA00022801"/>
    </source>
</evidence>
<dbReference type="PANTHER" id="PTHR43806">
    <property type="entry name" value="PEPTIDASE S8"/>
    <property type="match status" value="1"/>
</dbReference>
<dbReference type="InterPro" id="IPR034213">
    <property type="entry name" value="S8_Vpr-like"/>
</dbReference>
<dbReference type="InterPro" id="IPR000209">
    <property type="entry name" value="Peptidase_S8/S53_dom"/>
</dbReference>
<feature type="active site" description="Charge relay system" evidence="8 9">
    <location>
        <position position="189"/>
    </location>
</feature>
<keyword evidence="2" id="KW-0134">Cell wall</keyword>
<evidence type="ECO:0000256" key="9">
    <source>
        <dbReference type="PROSITE-ProRule" id="PRU01240"/>
    </source>
</evidence>
<comment type="caution">
    <text evidence="13">The sequence shown here is derived from an EMBL/GenBank/DDBJ whole genome shotgun (WGS) entry which is preliminary data.</text>
</comment>
<dbReference type="InterPro" id="IPR050131">
    <property type="entry name" value="Peptidase_S8_subtilisin-like"/>
</dbReference>
<reference evidence="13 14" key="1">
    <citation type="submission" date="2019-08" db="EMBL/GenBank/DDBJ databases">
        <title>Bacillus genomes from the desert of Cuatro Cienegas, Coahuila.</title>
        <authorList>
            <person name="Olmedo-Alvarez G."/>
        </authorList>
    </citation>
    <scope>NUCLEOTIDE SEQUENCE [LARGE SCALE GENOMIC DNA]</scope>
    <source>
        <strain evidence="13 14">CH40_1T</strain>
    </source>
</reference>
<evidence type="ECO:0000256" key="4">
    <source>
        <dbReference type="ARBA" id="ARBA00022670"/>
    </source>
</evidence>
<dbReference type="InterPro" id="IPR015500">
    <property type="entry name" value="Peptidase_S8_subtilisin-rel"/>
</dbReference>
<evidence type="ECO:0000256" key="5">
    <source>
        <dbReference type="ARBA" id="ARBA00022729"/>
    </source>
</evidence>
<dbReference type="CDD" id="cd07474">
    <property type="entry name" value="Peptidases_S8_subtilisin_Vpr-like"/>
    <property type="match status" value="1"/>
</dbReference>
<dbReference type="AlphaFoldDB" id="A0A5D4KD77"/>
<evidence type="ECO:0000313" key="13">
    <source>
        <dbReference type="EMBL" id="TYR75288.1"/>
    </source>
</evidence>
<keyword evidence="6 9" id="KW-0378">Hydrolase</keyword>
<dbReference type="PANTHER" id="PTHR43806:SF65">
    <property type="entry name" value="SERINE PROTEASE APRX"/>
    <property type="match status" value="1"/>
</dbReference>
<evidence type="ECO:0000256" key="8">
    <source>
        <dbReference type="PIRSR" id="PIRSR615500-1"/>
    </source>
</evidence>
<evidence type="ECO:0000256" key="7">
    <source>
        <dbReference type="ARBA" id="ARBA00022825"/>
    </source>
</evidence>
<keyword evidence="4 9" id="KW-0645">Protease</keyword>
<organism evidence="13 14">
    <name type="scientific">Rossellomorea vietnamensis</name>
    <dbReference type="NCBI Taxonomy" id="218284"/>
    <lineage>
        <taxon>Bacteria</taxon>
        <taxon>Bacillati</taxon>
        <taxon>Bacillota</taxon>
        <taxon>Bacilli</taxon>
        <taxon>Bacillales</taxon>
        <taxon>Bacillaceae</taxon>
        <taxon>Rossellomorea</taxon>
    </lineage>
</organism>
<protein>
    <submittedName>
        <fullName evidence="13">S8 family serine peptidase</fullName>
    </submittedName>
</protein>
<dbReference type="EMBL" id="VTEH01000007">
    <property type="protein sequence ID" value="TYR75288.1"/>
    <property type="molecule type" value="Genomic_DNA"/>
</dbReference>
<dbReference type="PROSITE" id="PS00136">
    <property type="entry name" value="SUBTILASE_ASP"/>
    <property type="match status" value="1"/>
</dbReference>
<dbReference type="InterPro" id="IPR023827">
    <property type="entry name" value="Peptidase_S8_Asp-AS"/>
</dbReference>
<dbReference type="InterPro" id="IPR022398">
    <property type="entry name" value="Peptidase_S8_His-AS"/>
</dbReference>
<dbReference type="PROSITE" id="PS00137">
    <property type="entry name" value="SUBTILASE_HIS"/>
    <property type="match status" value="1"/>
</dbReference>
<feature type="active site" description="Charge relay system" evidence="8 9">
    <location>
        <position position="149"/>
    </location>
</feature>
<evidence type="ECO:0000259" key="12">
    <source>
        <dbReference type="Pfam" id="PF02225"/>
    </source>
</evidence>
<dbReference type="InterPro" id="IPR003137">
    <property type="entry name" value="PA_domain"/>
</dbReference>
<dbReference type="CDD" id="cd02133">
    <property type="entry name" value="PA_C5a_like"/>
    <property type="match status" value="1"/>
</dbReference>
<dbReference type="PRINTS" id="PR00723">
    <property type="entry name" value="SUBTILISIN"/>
</dbReference>
<dbReference type="PROSITE" id="PS51892">
    <property type="entry name" value="SUBTILASE"/>
    <property type="match status" value="1"/>
</dbReference>
<feature type="active site" description="Charge relay system" evidence="8 9">
    <location>
        <position position="472"/>
    </location>
</feature>
<feature type="domain" description="PA" evidence="12">
    <location>
        <begin position="353"/>
        <end position="413"/>
    </location>
</feature>
<accession>A0A5D4KD77</accession>
<dbReference type="InterPro" id="IPR036852">
    <property type="entry name" value="Peptidase_S8/S53_dom_sf"/>
</dbReference>
<keyword evidence="7 9" id="KW-0720">Serine protease</keyword>
<dbReference type="RefSeq" id="WP_148946871.1">
    <property type="nucleotide sequence ID" value="NZ_VTEH01000007.1"/>
</dbReference>
<dbReference type="Gene3D" id="3.40.50.200">
    <property type="entry name" value="Peptidase S8/S53 domain"/>
    <property type="match status" value="1"/>
</dbReference>
<name>A0A5D4KD77_9BACI</name>
<dbReference type="SUPFAM" id="SSF52743">
    <property type="entry name" value="Subtilisin-like"/>
    <property type="match status" value="1"/>
</dbReference>